<evidence type="ECO:0000313" key="2">
    <source>
        <dbReference type="Proteomes" id="UP000587527"/>
    </source>
</evidence>
<comment type="caution">
    <text evidence="1">The sequence shown here is derived from an EMBL/GenBank/DDBJ whole genome shotgun (WGS) entry which is preliminary data.</text>
</comment>
<organism evidence="1 2">
    <name type="scientific">Allocatelliglobosispora scoriae</name>
    <dbReference type="NCBI Taxonomy" id="643052"/>
    <lineage>
        <taxon>Bacteria</taxon>
        <taxon>Bacillati</taxon>
        <taxon>Actinomycetota</taxon>
        <taxon>Actinomycetes</taxon>
        <taxon>Micromonosporales</taxon>
        <taxon>Micromonosporaceae</taxon>
        <taxon>Allocatelliglobosispora</taxon>
    </lineage>
</organism>
<name>A0A841C5B9_9ACTN</name>
<sequence length="226" mass="25091">MNKSIGAGTAETEQWARRATQDGDAEAAFLLGRHHVNQPWTTHDEAVAWFERAAQGSDPEMLWRITEAYLEAEDPAAREWLRRAASSMGDPQGVAVDPDTFHLQLDDDGTSIEGQEWSVKVRSDDRRAVLRALGTAEDRMFLVDENGQEHADEDAFFAAQEARPEDDALFTPDDVGVNADDGDPELYLDCQDAPMPMMARTLIRIIIEELRAAGVDRATLYTPSTS</sequence>
<dbReference type="Proteomes" id="UP000587527">
    <property type="component" value="Unassembled WGS sequence"/>
</dbReference>
<reference evidence="1 2" key="1">
    <citation type="submission" date="2020-08" db="EMBL/GenBank/DDBJ databases">
        <title>Sequencing the genomes of 1000 actinobacteria strains.</title>
        <authorList>
            <person name="Klenk H.-P."/>
        </authorList>
    </citation>
    <scope>NUCLEOTIDE SEQUENCE [LARGE SCALE GENOMIC DNA]</scope>
    <source>
        <strain evidence="1 2">DSM 45362</strain>
    </source>
</reference>
<dbReference type="AlphaFoldDB" id="A0A841C5B9"/>
<proteinExistence type="predicted"/>
<dbReference type="EMBL" id="JACHMN010000003">
    <property type="protein sequence ID" value="MBB5874489.1"/>
    <property type="molecule type" value="Genomic_DNA"/>
</dbReference>
<evidence type="ECO:0000313" key="1">
    <source>
        <dbReference type="EMBL" id="MBB5874489.1"/>
    </source>
</evidence>
<dbReference type="Gene3D" id="1.25.40.10">
    <property type="entry name" value="Tetratricopeptide repeat domain"/>
    <property type="match status" value="1"/>
</dbReference>
<dbReference type="InterPro" id="IPR011990">
    <property type="entry name" value="TPR-like_helical_dom_sf"/>
</dbReference>
<protein>
    <recommendedName>
        <fullName evidence="3">Sel1 repeat family protein</fullName>
    </recommendedName>
</protein>
<dbReference type="SUPFAM" id="SSF81901">
    <property type="entry name" value="HCP-like"/>
    <property type="match status" value="1"/>
</dbReference>
<evidence type="ECO:0008006" key="3">
    <source>
        <dbReference type="Google" id="ProtNLM"/>
    </source>
</evidence>
<gene>
    <name evidence="1" type="ORF">F4553_007923</name>
</gene>
<keyword evidence="2" id="KW-1185">Reference proteome</keyword>
<dbReference type="RefSeq" id="WP_184846652.1">
    <property type="nucleotide sequence ID" value="NZ_JACHMN010000003.1"/>
</dbReference>
<accession>A0A841C5B9</accession>